<evidence type="ECO:0000259" key="4">
    <source>
        <dbReference type="PROSITE" id="PS51384"/>
    </source>
</evidence>
<feature type="domain" description="FAD-binding FR-type" evidence="4">
    <location>
        <begin position="15"/>
        <end position="116"/>
    </location>
</feature>
<dbReference type="SUPFAM" id="SSF63380">
    <property type="entry name" value="Riboflavin synthase domain-like"/>
    <property type="match status" value="1"/>
</dbReference>
<dbReference type="PROSITE" id="PS51384">
    <property type="entry name" value="FAD_FR"/>
    <property type="match status" value="1"/>
</dbReference>
<keyword evidence="3" id="KW-0411">Iron-sulfur</keyword>
<reference evidence="5 6" key="1">
    <citation type="submission" date="2019-05" db="EMBL/GenBank/DDBJ databases">
        <title>Nakamurella sp. N5BH11, whole genome shotgun sequence.</title>
        <authorList>
            <person name="Tuo L."/>
        </authorList>
    </citation>
    <scope>NUCLEOTIDE SEQUENCE [LARGE SCALE GENOMIC DNA]</scope>
    <source>
        <strain evidence="5 6">N5BH11</strain>
    </source>
</reference>
<evidence type="ECO:0000313" key="5">
    <source>
        <dbReference type="EMBL" id="TKV58956.1"/>
    </source>
</evidence>
<comment type="cofactor">
    <cofactor evidence="1">
        <name>FAD</name>
        <dbReference type="ChEBI" id="CHEBI:57692"/>
    </cofactor>
</comment>
<dbReference type="InterPro" id="IPR017938">
    <property type="entry name" value="Riboflavin_synthase-like_b-brl"/>
</dbReference>
<keyword evidence="6" id="KW-1185">Reference proteome</keyword>
<sequence>MHPRLLAAGPHVGTGAWRTATVVEVVHPSPRAVILRLRVPDRIDHLPGQHYAVRLTAEDGYVAQRSYSVASAPADPLLELWVERLVDGEVSGFLAEVVEPGDELVIRGPIGGWFVWDGMTPAVAVGGGSGAVPLLAMLRHAQAVGATDRLRLAVAARTLDDLPFPDEFAAAGAVVALSRTDYEGRPAGHLTAAEVAPLLRPDATGFVCGSTPFAEFATQLLVDGGLPAAALRVERFGPSG</sequence>
<dbReference type="InterPro" id="IPR050415">
    <property type="entry name" value="MRET"/>
</dbReference>
<dbReference type="InterPro" id="IPR039261">
    <property type="entry name" value="FNR_nucleotide-bd"/>
</dbReference>
<keyword evidence="2" id="KW-0001">2Fe-2S</keyword>
<dbReference type="Gene3D" id="3.40.50.80">
    <property type="entry name" value="Nucleotide-binding domain of ferredoxin-NADP reductase (FNR) module"/>
    <property type="match status" value="1"/>
</dbReference>
<proteinExistence type="predicted"/>
<dbReference type="SUPFAM" id="SSF52343">
    <property type="entry name" value="Ferredoxin reductase-like, C-terminal NADP-linked domain"/>
    <property type="match status" value="1"/>
</dbReference>
<dbReference type="EMBL" id="SZZH01000003">
    <property type="protein sequence ID" value="TKV58956.1"/>
    <property type="molecule type" value="Genomic_DNA"/>
</dbReference>
<dbReference type="Proteomes" id="UP000306985">
    <property type="component" value="Unassembled WGS sequence"/>
</dbReference>
<dbReference type="GO" id="GO:0016491">
    <property type="term" value="F:oxidoreductase activity"/>
    <property type="evidence" value="ECO:0007669"/>
    <property type="project" value="InterPro"/>
</dbReference>
<dbReference type="InterPro" id="IPR008333">
    <property type="entry name" value="Cbr1-like_FAD-bd_dom"/>
</dbReference>
<dbReference type="Gene3D" id="2.40.30.10">
    <property type="entry name" value="Translation factors"/>
    <property type="match status" value="1"/>
</dbReference>
<dbReference type="Pfam" id="PF00970">
    <property type="entry name" value="FAD_binding_6"/>
    <property type="match status" value="1"/>
</dbReference>
<dbReference type="OrthoDB" id="5179582at2"/>
<accession>A0A4U6QG10</accession>
<evidence type="ECO:0000256" key="1">
    <source>
        <dbReference type="ARBA" id="ARBA00001974"/>
    </source>
</evidence>
<organism evidence="5 6">
    <name type="scientific">Nakamurella flava</name>
    <dbReference type="NCBI Taxonomy" id="2576308"/>
    <lineage>
        <taxon>Bacteria</taxon>
        <taxon>Bacillati</taxon>
        <taxon>Actinomycetota</taxon>
        <taxon>Actinomycetes</taxon>
        <taxon>Nakamurellales</taxon>
        <taxon>Nakamurellaceae</taxon>
        <taxon>Nakamurella</taxon>
    </lineage>
</organism>
<keyword evidence="2" id="KW-0408">Iron</keyword>
<evidence type="ECO:0000256" key="3">
    <source>
        <dbReference type="ARBA" id="ARBA00023014"/>
    </source>
</evidence>
<comment type="caution">
    <text evidence="5">The sequence shown here is derived from an EMBL/GenBank/DDBJ whole genome shotgun (WGS) entry which is preliminary data.</text>
</comment>
<name>A0A4U6QG10_9ACTN</name>
<dbReference type="AlphaFoldDB" id="A0A4U6QG10"/>
<protein>
    <submittedName>
        <fullName evidence="5">Oxidoreductase</fullName>
    </submittedName>
</protein>
<keyword evidence="2" id="KW-0479">Metal-binding</keyword>
<dbReference type="InterPro" id="IPR017927">
    <property type="entry name" value="FAD-bd_FR_type"/>
</dbReference>
<dbReference type="PANTHER" id="PTHR47354:SF5">
    <property type="entry name" value="PROTEIN RFBI"/>
    <property type="match status" value="1"/>
</dbReference>
<dbReference type="GO" id="GO:0051537">
    <property type="term" value="F:2 iron, 2 sulfur cluster binding"/>
    <property type="evidence" value="ECO:0007669"/>
    <property type="project" value="UniProtKB-KW"/>
</dbReference>
<dbReference type="PANTHER" id="PTHR47354">
    <property type="entry name" value="NADH OXIDOREDUCTASE HCR"/>
    <property type="match status" value="1"/>
</dbReference>
<evidence type="ECO:0000313" key="6">
    <source>
        <dbReference type="Proteomes" id="UP000306985"/>
    </source>
</evidence>
<gene>
    <name evidence="5" type="ORF">FDO65_12005</name>
</gene>
<evidence type="ECO:0000256" key="2">
    <source>
        <dbReference type="ARBA" id="ARBA00022714"/>
    </source>
</evidence>